<gene>
    <name evidence="6" type="ORF">H9876_01260</name>
</gene>
<evidence type="ECO:0000313" key="6">
    <source>
        <dbReference type="EMBL" id="HIW69999.1"/>
    </source>
</evidence>
<dbReference type="Pfam" id="PF01812">
    <property type="entry name" value="5-FTHF_cyc-lig"/>
    <property type="match status" value="1"/>
</dbReference>
<dbReference type="AlphaFoldDB" id="A0A9D1QNR2"/>
<dbReference type="InterPro" id="IPR002698">
    <property type="entry name" value="FTHF_cligase"/>
</dbReference>
<reference evidence="6" key="2">
    <citation type="submission" date="2021-04" db="EMBL/GenBank/DDBJ databases">
        <authorList>
            <person name="Gilroy R."/>
        </authorList>
    </citation>
    <scope>NUCLEOTIDE SEQUENCE</scope>
    <source>
        <strain evidence="6">ChiHejej3B27-2180</strain>
    </source>
</reference>
<comment type="similarity">
    <text evidence="1 5">Belongs to the 5-formyltetrahydrofolate cyclo-ligase family.</text>
</comment>
<comment type="catalytic activity">
    <reaction evidence="5">
        <text>(6S)-5-formyl-5,6,7,8-tetrahydrofolate + ATP = (6R)-5,10-methenyltetrahydrofolate + ADP + phosphate</text>
        <dbReference type="Rhea" id="RHEA:10488"/>
        <dbReference type="ChEBI" id="CHEBI:30616"/>
        <dbReference type="ChEBI" id="CHEBI:43474"/>
        <dbReference type="ChEBI" id="CHEBI:57455"/>
        <dbReference type="ChEBI" id="CHEBI:57457"/>
        <dbReference type="ChEBI" id="CHEBI:456216"/>
        <dbReference type="EC" id="6.3.3.2"/>
    </reaction>
</comment>
<dbReference type="NCBIfam" id="TIGR02727">
    <property type="entry name" value="MTHFS_bact"/>
    <property type="match status" value="1"/>
</dbReference>
<evidence type="ECO:0000256" key="3">
    <source>
        <dbReference type="ARBA" id="ARBA00022840"/>
    </source>
</evidence>
<dbReference type="Proteomes" id="UP000886878">
    <property type="component" value="Unassembled WGS sequence"/>
</dbReference>
<proteinExistence type="inferred from homology"/>
<name>A0A9D1QNR2_9LACO</name>
<dbReference type="EMBL" id="DXGK01000024">
    <property type="protein sequence ID" value="HIW69999.1"/>
    <property type="molecule type" value="Genomic_DNA"/>
</dbReference>
<keyword evidence="5" id="KW-0460">Magnesium</keyword>
<reference evidence="6" key="1">
    <citation type="journal article" date="2021" name="PeerJ">
        <title>Extensive microbial diversity within the chicken gut microbiome revealed by metagenomics and culture.</title>
        <authorList>
            <person name="Gilroy R."/>
            <person name="Ravi A."/>
            <person name="Getino M."/>
            <person name="Pursley I."/>
            <person name="Horton D.L."/>
            <person name="Alikhan N.F."/>
            <person name="Baker D."/>
            <person name="Gharbi K."/>
            <person name="Hall N."/>
            <person name="Watson M."/>
            <person name="Adriaenssens E.M."/>
            <person name="Foster-Nyarko E."/>
            <person name="Jarju S."/>
            <person name="Secka A."/>
            <person name="Antonio M."/>
            <person name="Oren A."/>
            <person name="Chaudhuri R.R."/>
            <person name="La Ragione R."/>
            <person name="Hildebrand F."/>
            <person name="Pallen M.J."/>
        </authorList>
    </citation>
    <scope>NUCLEOTIDE SEQUENCE</scope>
    <source>
        <strain evidence="6">ChiHejej3B27-2180</strain>
    </source>
</reference>
<dbReference type="GO" id="GO:0030272">
    <property type="term" value="F:5-formyltetrahydrofolate cyclo-ligase activity"/>
    <property type="evidence" value="ECO:0007669"/>
    <property type="project" value="UniProtKB-EC"/>
</dbReference>
<keyword evidence="6" id="KW-0436">Ligase</keyword>
<dbReference type="PIRSF" id="PIRSF006806">
    <property type="entry name" value="FTHF_cligase"/>
    <property type="match status" value="1"/>
</dbReference>
<dbReference type="GO" id="GO:0035999">
    <property type="term" value="P:tetrahydrofolate interconversion"/>
    <property type="evidence" value="ECO:0007669"/>
    <property type="project" value="TreeGrafter"/>
</dbReference>
<dbReference type="EC" id="6.3.3.2" evidence="5"/>
<evidence type="ECO:0000256" key="4">
    <source>
        <dbReference type="PIRSR" id="PIRSR006806-1"/>
    </source>
</evidence>
<evidence type="ECO:0000313" key="7">
    <source>
        <dbReference type="Proteomes" id="UP000886878"/>
    </source>
</evidence>
<accession>A0A9D1QNR2</accession>
<keyword evidence="3 4" id="KW-0067">ATP-binding</keyword>
<dbReference type="PANTHER" id="PTHR23407:SF1">
    <property type="entry name" value="5-FORMYLTETRAHYDROFOLATE CYCLO-LIGASE"/>
    <property type="match status" value="1"/>
</dbReference>
<protein>
    <recommendedName>
        <fullName evidence="5">5-formyltetrahydrofolate cyclo-ligase</fullName>
        <ecNumber evidence="5">6.3.3.2</ecNumber>
    </recommendedName>
</protein>
<comment type="caution">
    <text evidence="6">The sequence shown here is derived from an EMBL/GenBank/DDBJ whole genome shotgun (WGS) entry which is preliminary data.</text>
</comment>
<evidence type="ECO:0000256" key="2">
    <source>
        <dbReference type="ARBA" id="ARBA00022741"/>
    </source>
</evidence>
<evidence type="ECO:0000256" key="1">
    <source>
        <dbReference type="ARBA" id="ARBA00010638"/>
    </source>
</evidence>
<dbReference type="InterPro" id="IPR024185">
    <property type="entry name" value="FTHF_cligase-like_sf"/>
</dbReference>
<comment type="cofactor">
    <cofactor evidence="5">
        <name>Mg(2+)</name>
        <dbReference type="ChEBI" id="CHEBI:18420"/>
    </cofactor>
</comment>
<feature type="binding site" evidence="4">
    <location>
        <begin position="114"/>
        <end position="122"/>
    </location>
    <ligand>
        <name>ATP</name>
        <dbReference type="ChEBI" id="CHEBI:30616"/>
    </ligand>
</feature>
<sequence>MDLQTKKKQEQELREQLYILPEWTSAKVIATTLSMSFELDTQPLIIHAQHKGKEVVVPRVIGKRQMEFVRLTEQTQFHESSFGVLEPLGDDVVGLYQIDLMVVPGVAFTSSGKRLGFGGGFYDTCLAKFNHQTVSLALRPQIASEDAWETQPYDQSVDRVLTVGDQE</sequence>
<keyword evidence="2 4" id="KW-0547">Nucleotide-binding</keyword>
<feature type="binding site" evidence="4">
    <location>
        <position position="38"/>
    </location>
    <ligand>
        <name>substrate</name>
    </ligand>
</feature>
<dbReference type="PANTHER" id="PTHR23407">
    <property type="entry name" value="ATPASE INHIBITOR/5-FORMYLTETRAHYDROFOLATE CYCLO-LIGASE"/>
    <property type="match status" value="1"/>
</dbReference>
<dbReference type="GO" id="GO:0009396">
    <property type="term" value="P:folic acid-containing compound biosynthetic process"/>
    <property type="evidence" value="ECO:0007669"/>
    <property type="project" value="TreeGrafter"/>
</dbReference>
<dbReference type="GO" id="GO:0005524">
    <property type="term" value="F:ATP binding"/>
    <property type="evidence" value="ECO:0007669"/>
    <property type="project" value="UniProtKB-KW"/>
</dbReference>
<dbReference type="GO" id="GO:0046872">
    <property type="term" value="F:metal ion binding"/>
    <property type="evidence" value="ECO:0007669"/>
    <property type="project" value="UniProtKB-KW"/>
</dbReference>
<keyword evidence="5" id="KW-0479">Metal-binding</keyword>
<evidence type="ECO:0000256" key="5">
    <source>
        <dbReference type="RuleBase" id="RU361279"/>
    </source>
</evidence>
<organism evidence="6 7">
    <name type="scientific">Candidatus Limosilactobacillus merdipullorum</name>
    <dbReference type="NCBI Taxonomy" id="2838653"/>
    <lineage>
        <taxon>Bacteria</taxon>
        <taxon>Bacillati</taxon>
        <taxon>Bacillota</taxon>
        <taxon>Bacilli</taxon>
        <taxon>Lactobacillales</taxon>
        <taxon>Lactobacillaceae</taxon>
        <taxon>Limosilactobacillus</taxon>
    </lineage>
</organism>
<feature type="binding site" evidence="4">
    <location>
        <position position="33"/>
    </location>
    <ligand>
        <name>substrate</name>
    </ligand>
</feature>
<dbReference type="Gene3D" id="3.40.50.10420">
    <property type="entry name" value="NagB/RpiA/CoA transferase-like"/>
    <property type="match status" value="1"/>
</dbReference>
<dbReference type="SUPFAM" id="SSF100950">
    <property type="entry name" value="NagB/RpiA/CoA transferase-like"/>
    <property type="match status" value="1"/>
</dbReference>
<dbReference type="InterPro" id="IPR037171">
    <property type="entry name" value="NagB/RpiA_transferase-like"/>
</dbReference>